<dbReference type="RefSeq" id="WP_168775640.1">
    <property type="nucleotide sequence ID" value="NZ_JAABNR010000013.1"/>
</dbReference>
<keyword evidence="2" id="KW-1185">Reference proteome</keyword>
<comment type="caution">
    <text evidence="1">The sequence shown here is derived from an EMBL/GenBank/DDBJ whole genome shotgun (WGS) entry which is preliminary data.</text>
</comment>
<dbReference type="NCBIfam" id="TIGR03373">
    <property type="entry name" value="VI_minor_4"/>
    <property type="match status" value="1"/>
</dbReference>
<organism evidence="1 2">
    <name type="scientific">Stagnihabitans tardus</name>
    <dbReference type="NCBI Taxonomy" id="2699202"/>
    <lineage>
        <taxon>Bacteria</taxon>
        <taxon>Pseudomonadati</taxon>
        <taxon>Pseudomonadota</taxon>
        <taxon>Alphaproteobacteria</taxon>
        <taxon>Rhodobacterales</taxon>
        <taxon>Paracoccaceae</taxon>
        <taxon>Stagnihabitans</taxon>
    </lineage>
</organism>
<dbReference type="EMBL" id="JAABNR010000013">
    <property type="protein sequence ID" value="NBZ88834.1"/>
    <property type="molecule type" value="Genomic_DNA"/>
</dbReference>
<dbReference type="InterPro" id="IPR017748">
    <property type="entry name" value="TagF"/>
</dbReference>
<dbReference type="Gene3D" id="3.40.1730.10">
    <property type="entry name" value="pa0076 domain"/>
    <property type="match status" value="1"/>
</dbReference>
<dbReference type="Pfam" id="PF09867">
    <property type="entry name" value="TagF_N"/>
    <property type="match status" value="1"/>
</dbReference>
<sequence length="219" mass="22604">MAGGPLQSGWGAFGKMPALGDFFRLGVTADFVTAWDGWLQGMMLAGRQALGGAWDEAYLTAPIWRFALAPGVAGASGVAGVLMPSVDRVGRQFPLTLSCAVASDPLAVLAADPGVWDLAETLALDCLEDGMTREALEEGLARLYVPQPWGRARGEGGDVVAEGPGLAGALVALVPQVPRQAAFLCQAKGPARLWLGPGLPGRAQAASFFAIEIFEGGPS</sequence>
<proteinExistence type="predicted"/>
<evidence type="ECO:0000313" key="1">
    <source>
        <dbReference type="EMBL" id="NBZ88834.1"/>
    </source>
</evidence>
<accession>A0AAE5BWK2</accession>
<gene>
    <name evidence="1" type="primary">tagF</name>
    <name evidence="1" type="ORF">GV832_14670</name>
</gene>
<evidence type="ECO:0000313" key="2">
    <source>
        <dbReference type="Proteomes" id="UP001193501"/>
    </source>
</evidence>
<dbReference type="Proteomes" id="UP001193501">
    <property type="component" value="Unassembled WGS sequence"/>
</dbReference>
<dbReference type="InterPro" id="IPR038225">
    <property type="entry name" value="TagF_sf"/>
</dbReference>
<dbReference type="AlphaFoldDB" id="A0AAE5BWK2"/>
<reference evidence="1" key="1">
    <citation type="submission" date="2020-01" db="EMBL/GenBank/DDBJ databases">
        <authorList>
            <person name="Chen W.-M."/>
        </authorList>
    </citation>
    <scope>NUCLEOTIDE SEQUENCE</scope>
    <source>
        <strain evidence="1">CYK-10</strain>
    </source>
</reference>
<name>A0AAE5BWK2_9RHOB</name>
<dbReference type="PIRSF" id="PIRSF029287">
    <property type="entry name" value="UCP029287"/>
    <property type="match status" value="1"/>
</dbReference>
<protein>
    <submittedName>
        <fullName evidence="1">Type VI secretion system-associated protein TagF</fullName>
    </submittedName>
</protein>